<name>A0AAN6YZT6_9PEZI</name>
<reference evidence="5" key="2">
    <citation type="submission" date="2023-05" db="EMBL/GenBank/DDBJ databases">
        <authorList>
            <consortium name="Lawrence Berkeley National Laboratory"/>
            <person name="Steindorff A."/>
            <person name="Hensen N."/>
            <person name="Bonometti L."/>
            <person name="Westerberg I."/>
            <person name="Brannstrom I.O."/>
            <person name="Guillou S."/>
            <person name="Cros-Aarteil S."/>
            <person name="Calhoun S."/>
            <person name="Haridas S."/>
            <person name="Kuo A."/>
            <person name="Mondo S."/>
            <person name="Pangilinan J."/>
            <person name="Riley R."/>
            <person name="Labutti K."/>
            <person name="Andreopoulos B."/>
            <person name="Lipzen A."/>
            <person name="Chen C."/>
            <person name="Yanf M."/>
            <person name="Daum C."/>
            <person name="Ng V."/>
            <person name="Clum A."/>
            <person name="Ohm R."/>
            <person name="Martin F."/>
            <person name="Silar P."/>
            <person name="Natvig D."/>
            <person name="Lalanne C."/>
            <person name="Gautier V."/>
            <person name="Ament-Velasquez S.L."/>
            <person name="Kruys A."/>
            <person name="Hutchinson M.I."/>
            <person name="Powell A.J."/>
            <person name="Barry K."/>
            <person name="Miller A.N."/>
            <person name="Grigoriev I.V."/>
            <person name="Debuchy R."/>
            <person name="Gladieux P."/>
            <person name="Thoren M.H."/>
            <person name="Johannesson H."/>
        </authorList>
    </citation>
    <scope>NUCLEOTIDE SEQUENCE</scope>
    <source>
        <strain evidence="5">CBS 731.68</strain>
    </source>
</reference>
<sequence length="254" mass="27713">MGGLRQSIQVLMALLMMGHRIHSIETWGHSLGGALATLCALWCSLEYPGLSITCLTLGSPIVGNQHFAGRFRPPPWPPITCFRLFIPADPAPALPNQYTQAVAFRQSYPGPQKWEHVGPPFAVKLADRIPTVPVATVASLALANRNVGGTSSMELWYGSSTHARVVNVNAEQEIELLRVPGRLEVGNRNYVHVLYMYISSNVIFRGYQVMRTMPHQQGTAPAAFSSTTSHTTIPISLFCVPASHTRTFGSNCSS</sequence>
<dbReference type="Gene3D" id="3.40.50.1820">
    <property type="entry name" value="alpha/beta hydrolase"/>
    <property type="match status" value="1"/>
</dbReference>
<reference evidence="5" key="1">
    <citation type="journal article" date="2023" name="Mol. Phylogenet. Evol.">
        <title>Genome-scale phylogeny and comparative genomics of the fungal order Sordariales.</title>
        <authorList>
            <person name="Hensen N."/>
            <person name="Bonometti L."/>
            <person name="Westerberg I."/>
            <person name="Brannstrom I.O."/>
            <person name="Guillou S."/>
            <person name="Cros-Aarteil S."/>
            <person name="Calhoun S."/>
            <person name="Haridas S."/>
            <person name="Kuo A."/>
            <person name="Mondo S."/>
            <person name="Pangilinan J."/>
            <person name="Riley R."/>
            <person name="LaButti K."/>
            <person name="Andreopoulos B."/>
            <person name="Lipzen A."/>
            <person name="Chen C."/>
            <person name="Yan M."/>
            <person name="Daum C."/>
            <person name="Ng V."/>
            <person name="Clum A."/>
            <person name="Steindorff A."/>
            <person name="Ohm R.A."/>
            <person name="Martin F."/>
            <person name="Silar P."/>
            <person name="Natvig D.O."/>
            <person name="Lalanne C."/>
            <person name="Gautier V."/>
            <person name="Ament-Velasquez S.L."/>
            <person name="Kruys A."/>
            <person name="Hutchinson M.I."/>
            <person name="Powell A.J."/>
            <person name="Barry K."/>
            <person name="Miller A.N."/>
            <person name="Grigoriev I.V."/>
            <person name="Debuchy R."/>
            <person name="Gladieux P."/>
            <person name="Hiltunen Thoren M."/>
            <person name="Johannesson H."/>
        </authorList>
    </citation>
    <scope>NUCLEOTIDE SEQUENCE</scope>
    <source>
        <strain evidence="5">CBS 731.68</strain>
    </source>
</reference>
<comment type="catalytic activity">
    <reaction evidence="3">
        <text>a monoacylglycerol + H2O = glycerol + a fatty acid + H(+)</text>
        <dbReference type="Rhea" id="RHEA:15245"/>
        <dbReference type="ChEBI" id="CHEBI:15377"/>
        <dbReference type="ChEBI" id="CHEBI:15378"/>
        <dbReference type="ChEBI" id="CHEBI:17408"/>
        <dbReference type="ChEBI" id="CHEBI:17754"/>
        <dbReference type="ChEBI" id="CHEBI:28868"/>
    </reaction>
</comment>
<evidence type="ECO:0000313" key="5">
    <source>
        <dbReference type="EMBL" id="KAK4120320.1"/>
    </source>
</evidence>
<dbReference type="GeneID" id="87822772"/>
<comment type="similarity">
    <text evidence="1">Belongs to the AB hydrolase superfamily. Lipase family. Class 3 subfamily.</text>
</comment>
<dbReference type="InterPro" id="IPR002921">
    <property type="entry name" value="Fungal_lipase-type"/>
</dbReference>
<dbReference type="EMBL" id="MU853239">
    <property type="protein sequence ID" value="KAK4120320.1"/>
    <property type="molecule type" value="Genomic_DNA"/>
</dbReference>
<dbReference type="GO" id="GO:0006629">
    <property type="term" value="P:lipid metabolic process"/>
    <property type="evidence" value="ECO:0007669"/>
    <property type="project" value="InterPro"/>
</dbReference>
<evidence type="ECO:0000256" key="3">
    <source>
        <dbReference type="ARBA" id="ARBA00048461"/>
    </source>
</evidence>
<organism evidence="5 6">
    <name type="scientific">Parathielavia appendiculata</name>
    <dbReference type="NCBI Taxonomy" id="2587402"/>
    <lineage>
        <taxon>Eukaryota</taxon>
        <taxon>Fungi</taxon>
        <taxon>Dikarya</taxon>
        <taxon>Ascomycota</taxon>
        <taxon>Pezizomycotina</taxon>
        <taxon>Sordariomycetes</taxon>
        <taxon>Sordariomycetidae</taxon>
        <taxon>Sordariales</taxon>
        <taxon>Chaetomiaceae</taxon>
        <taxon>Parathielavia</taxon>
    </lineage>
</organism>
<dbReference type="RefSeq" id="XP_062644091.1">
    <property type="nucleotide sequence ID" value="XM_062786006.1"/>
</dbReference>
<comment type="caution">
    <text evidence="5">The sequence shown here is derived from an EMBL/GenBank/DDBJ whole genome shotgun (WGS) entry which is preliminary data.</text>
</comment>
<comment type="catalytic activity">
    <reaction evidence="2">
        <text>a diacylglycerol + H2O = a monoacylglycerol + a fatty acid + H(+)</text>
        <dbReference type="Rhea" id="RHEA:32731"/>
        <dbReference type="ChEBI" id="CHEBI:15377"/>
        <dbReference type="ChEBI" id="CHEBI:15378"/>
        <dbReference type="ChEBI" id="CHEBI:17408"/>
        <dbReference type="ChEBI" id="CHEBI:18035"/>
        <dbReference type="ChEBI" id="CHEBI:28868"/>
    </reaction>
</comment>
<dbReference type="AlphaFoldDB" id="A0AAN6YZT6"/>
<dbReference type="InterPro" id="IPR029058">
    <property type="entry name" value="AB_hydrolase_fold"/>
</dbReference>
<accession>A0AAN6YZT6</accession>
<dbReference type="Proteomes" id="UP001302602">
    <property type="component" value="Unassembled WGS sequence"/>
</dbReference>
<protein>
    <recommendedName>
        <fullName evidence="4">Fungal lipase-type domain-containing protein</fullName>
    </recommendedName>
</protein>
<dbReference type="PANTHER" id="PTHR45856">
    <property type="entry name" value="ALPHA/BETA-HYDROLASES SUPERFAMILY PROTEIN"/>
    <property type="match status" value="1"/>
</dbReference>
<evidence type="ECO:0000256" key="2">
    <source>
        <dbReference type="ARBA" id="ARBA00047591"/>
    </source>
</evidence>
<keyword evidence="6" id="KW-1185">Reference proteome</keyword>
<evidence type="ECO:0000256" key="1">
    <source>
        <dbReference type="ARBA" id="ARBA00043996"/>
    </source>
</evidence>
<dbReference type="PANTHER" id="PTHR45856:SF24">
    <property type="entry name" value="FUNGAL LIPASE-LIKE DOMAIN-CONTAINING PROTEIN"/>
    <property type="match status" value="1"/>
</dbReference>
<evidence type="ECO:0000313" key="6">
    <source>
        <dbReference type="Proteomes" id="UP001302602"/>
    </source>
</evidence>
<gene>
    <name evidence="5" type="ORF">N657DRAFT_158483</name>
</gene>
<proteinExistence type="inferred from homology"/>
<dbReference type="SUPFAM" id="SSF53474">
    <property type="entry name" value="alpha/beta-Hydrolases"/>
    <property type="match status" value="1"/>
</dbReference>
<feature type="domain" description="Fungal lipase-type" evidence="4">
    <location>
        <begin position="5"/>
        <end position="97"/>
    </location>
</feature>
<dbReference type="InterPro" id="IPR051218">
    <property type="entry name" value="Sec_MonoDiacylglyc_Lipase"/>
</dbReference>
<dbReference type="Pfam" id="PF01764">
    <property type="entry name" value="Lipase_3"/>
    <property type="match status" value="1"/>
</dbReference>
<evidence type="ECO:0000259" key="4">
    <source>
        <dbReference type="Pfam" id="PF01764"/>
    </source>
</evidence>